<feature type="transmembrane region" description="Helical" evidence="1">
    <location>
        <begin position="26"/>
        <end position="44"/>
    </location>
</feature>
<organism evidence="2 3">
    <name type="scientific">Autumnicola tepida</name>
    <dbReference type="NCBI Taxonomy" id="3075595"/>
    <lineage>
        <taxon>Bacteria</taxon>
        <taxon>Pseudomonadati</taxon>
        <taxon>Bacteroidota</taxon>
        <taxon>Flavobacteriia</taxon>
        <taxon>Flavobacteriales</taxon>
        <taxon>Flavobacteriaceae</taxon>
        <taxon>Autumnicola</taxon>
    </lineage>
</organism>
<feature type="transmembrane region" description="Helical" evidence="1">
    <location>
        <begin position="124"/>
        <end position="146"/>
    </location>
</feature>
<accession>A0ABU3CAC4</accession>
<comment type="caution">
    <text evidence="2">The sequence shown here is derived from an EMBL/GenBank/DDBJ whole genome shotgun (WGS) entry which is preliminary data.</text>
</comment>
<sequence length="315" mass="34765">MKVNWFIVAIFVAIIIAYFLPQGNEILPLTTIIDIGIGLIFFFYGLKLSPSEFKAGLKNYQSHLIIQLTTFVVFPVLALACLPLFEEGTSSQLWIALFFFATLPSTVSSSVVMVSIAKGNIPTAIFNASLSGLIGIFATPLWLGIFLQNSTNFEFGNVLLKLFLQIILPLIAGLFFQKIVGDFVQKHGKKFGLIDKSTIILIIYSSFSNSFTSSIFQTVSVGDLLKLFGLIVLYFFIIYYGLNALCNALNFDVEDKIATQFCGTKKSLVHGSVMVKVIFGGAAATGLLLLPIMLFHSLQLIVIAYFAEGYRKRKI</sequence>
<keyword evidence="1" id="KW-0812">Transmembrane</keyword>
<dbReference type="Proteomes" id="UP001262889">
    <property type="component" value="Unassembled WGS sequence"/>
</dbReference>
<evidence type="ECO:0000256" key="1">
    <source>
        <dbReference type="SAM" id="Phobius"/>
    </source>
</evidence>
<evidence type="ECO:0000313" key="2">
    <source>
        <dbReference type="EMBL" id="MDT0643295.1"/>
    </source>
</evidence>
<gene>
    <name evidence="2" type="ORF">RM553_10685</name>
</gene>
<reference evidence="2 3" key="1">
    <citation type="submission" date="2023-09" db="EMBL/GenBank/DDBJ databases">
        <authorList>
            <person name="Rey-Velasco X."/>
        </authorList>
    </citation>
    <scope>NUCLEOTIDE SEQUENCE [LARGE SCALE GENOMIC DNA]</scope>
    <source>
        <strain evidence="2 3">F363</strain>
    </source>
</reference>
<dbReference type="PANTHER" id="PTHR18640:SF5">
    <property type="entry name" value="SODIUM_BILE ACID COTRANSPORTER 7"/>
    <property type="match status" value="1"/>
</dbReference>
<dbReference type="RefSeq" id="WP_311534912.1">
    <property type="nucleotide sequence ID" value="NZ_JAVRHQ010000011.1"/>
</dbReference>
<feature type="transmembrane region" description="Helical" evidence="1">
    <location>
        <begin position="158"/>
        <end position="176"/>
    </location>
</feature>
<protein>
    <submittedName>
        <fullName evidence="2">Bile acid:sodium symporter family protein</fullName>
    </submittedName>
</protein>
<dbReference type="EMBL" id="JAVRHQ010000011">
    <property type="protein sequence ID" value="MDT0643295.1"/>
    <property type="molecule type" value="Genomic_DNA"/>
</dbReference>
<dbReference type="InterPro" id="IPR016833">
    <property type="entry name" value="Put_Na-Bile_cotransptr"/>
</dbReference>
<feature type="transmembrane region" description="Helical" evidence="1">
    <location>
        <begin position="5"/>
        <end position="20"/>
    </location>
</feature>
<dbReference type="InterPro" id="IPR038770">
    <property type="entry name" value="Na+/solute_symporter_sf"/>
</dbReference>
<dbReference type="PANTHER" id="PTHR18640">
    <property type="entry name" value="SOLUTE CARRIER FAMILY 10 MEMBER 7"/>
    <property type="match status" value="1"/>
</dbReference>
<feature type="transmembrane region" description="Helical" evidence="1">
    <location>
        <begin position="91"/>
        <end position="117"/>
    </location>
</feature>
<feature type="transmembrane region" description="Helical" evidence="1">
    <location>
        <begin position="277"/>
        <end position="307"/>
    </location>
</feature>
<feature type="transmembrane region" description="Helical" evidence="1">
    <location>
        <begin position="224"/>
        <end position="242"/>
    </location>
</feature>
<proteinExistence type="predicted"/>
<dbReference type="PIRSF" id="PIRSF026166">
    <property type="entry name" value="UCP026166"/>
    <property type="match status" value="1"/>
</dbReference>
<evidence type="ECO:0000313" key="3">
    <source>
        <dbReference type="Proteomes" id="UP001262889"/>
    </source>
</evidence>
<dbReference type="Pfam" id="PF13593">
    <property type="entry name" value="SBF_like"/>
    <property type="match status" value="1"/>
</dbReference>
<keyword evidence="1" id="KW-0472">Membrane</keyword>
<keyword evidence="3" id="KW-1185">Reference proteome</keyword>
<keyword evidence="1" id="KW-1133">Transmembrane helix</keyword>
<name>A0ABU3CAC4_9FLAO</name>
<feature type="transmembrane region" description="Helical" evidence="1">
    <location>
        <begin position="64"/>
        <end position="85"/>
    </location>
</feature>
<dbReference type="Gene3D" id="1.20.1530.20">
    <property type="match status" value="1"/>
</dbReference>